<reference evidence="2" key="1">
    <citation type="submission" date="2017-11" db="EMBL/GenBank/DDBJ databases">
        <title>The sensing device of the deep-sea amphipod.</title>
        <authorList>
            <person name="Kobayashi H."/>
            <person name="Nagahama T."/>
            <person name="Arai W."/>
            <person name="Sasagawa Y."/>
            <person name="Umeda M."/>
            <person name="Hayashi T."/>
            <person name="Nikaido I."/>
            <person name="Watanabe H."/>
            <person name="Oguri K."/>
            <person name="Kitazato H."/>
            <person name="Fujioka K."/>
            <person name="Kido Y."/>
            <person name="Takami H."/>
        </authorList>
    </citation>
    <scope>NUCLEOTIDE SEQUENCE</scope>
    <source>
        <tissue evidence="2">Whole body</tissue>
    </source>
</reference>
<evidence type="ECO:0000256" key="1">
    <source>
        <dbReference type="ARBA" id="ARBA00022737"/>
    </source>
</evidence>
<dbReference type="GO" id="GO:0002244">
    <property type="term" value="P:hematopoietic progenitor cell differentiation"/>
    <property type="evidence" value="ECO:0007669"/>
    <property type="project" value="TreeGrafter"/>
</dbReference>
<name>A0A6A7FR70_9CRUS</name>
<dbReference type="Gene3D" id="1.25.10.10">
    <property type="entry name" value="Leucine-rich Repeat Variant"/>
    <property type="match status" value="2"/>
</dbReference>
<dbReference type="PANTHER" id="PTHR22895">
    <property type="entry name" value="ARMADILLO REPEAT-CONTAINING PROTEIN 6"/>
    <property type="match status" value="1"/>
</dbReference>
<dbReference type="InterPro" id="IPR016024">
    <property type="entry name" value="ARM-type_fold"/>
</dbReference>
<evidence type="ECO:0000313" key="2">
    <source>
        <dbReference type="EMBL" id="LAC20714.1"/>
    </source>
</evidence>
<dbReference type="InterPro" id="IPR011989">
    <property type="entry name" value="ARM-like"/>
</dbReference>
<keyword evidence="1" id="KW-0677">Repeat</keyword>
<protein>
    <submittedName>
        <fullName evidence="2">Armadillo repeat-containing protein 6-like</fullName>
    </submittedName>
</protein>
<dbReference type="SUPFAM" id="SSF48371">
    <property type="entry name" value="ARM repeat"/>
    <property type="match status" value="1"/>
</dbReference>
<organism evidence="2">
    <name type="scientific">Hirondellea gigas</name>
    <dbReference type="NCBI Taxonomy" id="1518452"/>
    <lineage>
        <taxon>Eukaryota</taxon>
        <taxon>Metazoa</taxon>
        <taxon>Ecdysozoa</taxon>
        <taxon>Arthropoda</taxon>
        <taxon>Crustacea</taxon>
        <taxon>Multicrustacea</taxon>
        <taxon>Malacostraca</taxon>
        <taxon>Eumalacostraca</taxon>
        <taxon>Peracarida</taxon>
        <taxon>Amphipoda</taxon>
        <taxon>Amphilochidea</taxon>
        <taxon>Lysianassida</taxon>
        <taxon>Lysianassidira</taxon>
        <taxon>Lysianassoidea</taxon>
        <taxon>Lysianassidae</taxon>
        <taxon>Hirondellea</taxon>
    </lineage>
</organism>
<dbReference type="PANTHER" id="PTHR22895:SF0">
    <property type="entry name" value="ARMADILLO REPEAT-CONTAINING PROTEIN 6"/>
    <property type="match status" value="1"/>
</dbReference>
<sequence length="478" mass="52257">MSLPKVISQDTYDEVVLENVTDFDKTLAEAIDETVQEFEAQGVLLSNIIKNVSLSDNQDAIVHPILNALEELRLVNSSSDSPALEQVSAPITTFRKECELSLCHRVMAAKKGAYDVLIRLINKSRNNVEVLCPLLQSMVALTDGNPDILTVEGMQVMQELAESYKSNYSCDAMEYLARWCLLSNLKHEVNRQALFAIQLPHSLVGSLHQVDPVQHKTRVLTTLKAIKSFTLDDDIRTEFGKAHDNCRHVVEEEKLIKVSLDIIKASVKSGSGLVAGEALSTLSSVCVRAEYCRQATDLGALDVINSILLNFLDSAVLTKQSMALIATLAGDDNVKYQVMKSATPFLITKAFDKHQLNVGVCGACCTAISMLVLRQPKNGAAMLECGAAASMLQAMKQHPKQKQLQKMGCLGVRNICCRSSENAALLRELQADDVVLTALKTHGADIKDMANGALRDLGVDVTLVEQWHGTGHELEQGD</sequence>
<dbReference type="EMBL" id="IACT01001362">
    <property type="protein sequence ID" value="LAC20714.1"/>
    <property type="molecule type" value="mRNA"/>
</dbReference>
<dbReference type="AlphaFoldDB" id="A0A6A7FR70"/>
<proteinExistence type="evidence at transcript level"/>
<accession>A0A6A7FR70</accession>